<protein>
    <submittedName>
        <fullName evidence="2">LPS kinase</fullName>
    </submittedName>
</protein>
<organism evidence="2 3">
    <name type="scientific">Nakamurella endophytica</name>
    <dbReference type="NCBI Taxonomy" id="1748367"/>
    <lineage>
        <taxon>Bacteria</taxon>
        <taxon>Bacillati</taxon>
        <taxon>Actinomycetota</taxon>
        <taxon>Actinomycetes</taxon>
        <taxon>Nakamurellales</taxon>
        <taxon>Nakamurellaceae</taxon>
        <taxon>Nakamurella</taxon>
    </lineage>
</organism>
<dbReference type="Pfam" id="PF06293">
    <property type="entry name" value="Kdo"/>
    <property type="match status" value="1"/>
</dbReference>
<feature type="domain" description="DUF4032" evidence="1">
    <location>
        <begin position="226"/>
        <end position="390"/>
    </location>
</feature>
<evidence type="ECO:0000259" key="1">
    <source>
        <dbReference type="Pfam" id="PF13224"/>
    </source>
</evidence>
<sequence length="451" mass="50478">MQFASGPDPTDLLTLPWSTPLEDWPRERLVSLPRGISRHVVRFVRMGGVVYAVKEIDEGLAQHEYELLRTLAKTGVPVVQAVGVVANRTSPDGEPLDAALVTKHLRFSLPYRALFSRRLDPDLEPKLLDALAELLVRLHLAGFVWKDCSLSNTLFRRDAGALAAYLVDAETGELRPSLSDGQRQQDLDIAEMNLAGELLDLQESGLLSDTVDPVDTAVSVLDRYANLWRELTAPLRMGEDEWWRIEQRIRRLNDLGYDIAQIQVNEQEGEPHVLVQTQVVEAGHHQRRLFDLTGLRMQENQARRVLNDLETYRSQAVLPETEVDEDTVARHYVSDVFEPVLEAVPAHLSEKLEPAEIFHEVLEHRWFLSEAAGHEVPIEKAVDSYVDTVLQYRPDEKALLDPDLMGNGLLSSLQAESMVERVPDVLGSAGGAEGAAEDARWEAAALRYGDG</sequence>
<comment type="caution">
    <text evidence="2">The sequence shown here is derived from an EMBL/GenBank/DDBJ whole genome shotgun (WGS) entry which is preliminary data.</text>
</comment>
<dbReference type="Proteomes" id="UP000655208">
    <property type="component" value="Unassembled WGS sequence"/>
</dbReference>
<dbReference type="GO" id="GO:0016301">
    <property type="term" value="F:kinase activity"/>
    <property type="evidence" value="ECO:0007669"/>
    <property type="project" value="UniProtKB-KW"/>
</dbReference>
<reference evidence="2" key="2">
    <citation type="submission" date="2020-09" db="EMBL/GenBank/DDBJ databases">
        <authorList>
            <person name="Sun Q."/>
            <person name="Zhou Y."/>
        </authorList>
    </citation>
    <scope>NUCLEOTIDE SEQUENCE</scope>
    <source>
        <strain evidence="2">CGMCC 4.7308</strain>
    </source>
</reference>
<reference evidence="2" key="1">
    <citation type="journal article" date="2014" name="Int. J. Syst. Evol. Microbiol.">
        <title>Complete genome sequence of Corynebacterium casei LMG S-19264T (=DSM 44701T), isolated from a smear-ripened cheese.</title>
        <authorList>
            <consortium name="US DOE Joint Genome Institute (JGI-PGF)"/>
            <person name="Walter F."/>
            <person name="Albersmeier A."/>
            <person name="Kalinowski J."/>
            <person name="Ruckert C."/>
        </authorList>
    </citation>
    <scope>NUCLEOTIDE SEQUENCE</scope>
    <source>
        <strain evidence="2">CGMCC 4.7308</strain>
    </source>
</reference>
<dbReference type="AlphaFoldDB" id="A0A917TCD8"/>
<dbReference type="SUPFAM" id="SSF56112">
    <property type="entry name" value="Protein kinase-like (PK-like)"/>
    <property type="match status" value="1"/>
</dbReference>
<accession>A0A917TCD8</accession>
<dbReference type="InterPro" id="IPR025111">
    <property type="entry name" value="DUF4032"/>
</dbReference>
<keyword evidence="2" id="KW-0808">Transferase</keyword>
<gene>
    <name evidence="2" type="ORF">GCM10011594_43170</name>
</gene>
<dbReference type="InterPro" id="IPR011009">
    <property type="entry name" value="Kinase-like_dom_sf"/>
</dbReference>
<dbReference type="EMBL" id="BMNA01000020">
    <property type="protein sequence ID" value="GGM18457.1"/>
    <property type="molecule type" value="Genomic_DNA"/>
</dbReference>
<name>A0A917TCD8_9ACTN</name>
<proteinExistence type="predicted"/>
<dbReference type="RefSeq" id="WP_188944941.1">
    <property type="nucleotide sequence ID" value="NZ_BMNA01000020.1"/>
</dbReference>
<evidence type="ECO:0000313" key="2">
    <source>
        <dbReference type="EMBL" id="GGM18457.1"/>
    </source>
</evidence>
<keyword evidence="3" id="KW-1185">Reference proteome</keyword>
<evidence type="ECO:0000313" key="3">
    <source>
        <dbReference type="Proteomes" id="UP000655208"/>
    </source>
</evidence>
<keyword evidence="2" id="KW-0418">Kinase</keyword>
<dbReference type="Pfam" id="PF13224">
    <property type="entry name" value="DUF4032"/>
    <property type="match status" value="1"/>
</dbReference>